<dbReference type="SUPFAM" id="SSF50494">
    <property type="entry name" value="Trypsin-like serine proteases"/>
    <property type="match status" value="1"/>
</dbReference>
<feature type="chain" id="PRO_5017454697" evidence="2">
    <location>
        <begin position="22"/>
        <end position="578"/>
    </location>
</feature>
<dbReference type="InterPro" id="IPR009003">
    <property type="entry name" value="Peptidase_S1_PA"/>
</dbReference>
<dbReference type="Gene3D" id="1.10.101.10">
    <property type="entry name" value="PGBD-like superfamily/PGBD"/>
    <property type="match status" value="1"/>
</dbReference>
<keyword evidence="2" id="KW-0732">Signal</keyword>
<keyword evidence="5" id="KW-1185">Reference proteome</keyword>
<feature type="domain" description="Peptidoglycan binding-like" evidence="3">
    <location>
        <begin position="156"/>
        <end position="208"/>
    </location>
</feature>
<gene>
    <name evidence="4" type="ORF">SAMN05421853_108150</name>
</gene>
<protein>
    <submittedName>
        <fullName evidence="4">Peptidoglycan binding domain-containing protein</fullName>
    </submittedName>
</protein>
<feature type="region of interest" description="Disordered" evidence="1">
    <location>
        <begin position="109"/>
        <end position="147"/>
    </location>
</feature>
<dbReference type="EMBL" id="FOXV01000008">
    <property type="protein sequence ID" value="SFQ53077.1"/>
    <property type="molecule type" value="Genomic_DNA"/>
</dbReference>
<dbReference type="Proteomes" id="UP000243106">
    <property type="component" value="Unassembled WGS sequence"/>
</dbReference>
<reference evidence="5" key="1">
    <citation type="submission" date="2016-10" db="EMBL/GenBank/DDBJ databases">
        <authorList>
            <person name="Varghese N."/>
            <person name="Submissions S."/>
        </authorList>
    </citation>
    <scope>NUCLEOTIDE SEQUENCE [LARGE SCALE GENOMIC DNA]</scope>
    <source>
        <strain evidence="5">JCM 10271</strain>
    </source>
</reference>
<organism evidence="4 5">
    <name type="scientific">Roseivivax halotolerans</name>
    <dbReference type="NCBI Taxonomy" id="93684"/>
    <lineage>
        <taxon>Bacteria</taxon>
        <taxon>Pseudomonadati</taxon>
        <taxon>Pseudomonadota</taxon>
        <taxon>Alphaproteobacteria</taxon>
        <taxon>Rhodobacterales</taxon>
        <taxon>Roseobacteraceae</taxon>
        <taxon>Roseivivax</taxon>
    </lineage>
</organism>
<dbReference type="Pfam" id="PF01471">
    <property type="entry name" value="PG_binding_1"/>
    <property type="match status" value="1"/>
</dbReference>
<feature type="compositionally biased region" description="Polar residues" evidence="1">
    <location>
        <begin position="119"/>
        <end position="128"/>
    </location>
</feature>
<dbReference type="InterPro" id="IPR036365">
    <property type="entry name" value="PGBD-like_sf"/>
</dbReference>
<name>A0A1I5ZAD9_9RHOB</name>
<dbReference type="RefSeq" id="WP_093012780.1">
    <property type="nucleotide sequence ID" value="NZ_FOXV01000008.1"/>
</dbReference>
<feature type="signal peptide" evidence="2">
    <location>
        <begin position="1"/>
        <end position="21"/>
    </location>
</feature>
<evidence type="ECO:0000256" key="2">
    <source>
        <dbReference type="SAM" id="SignalP"/>
    </source>
</evidence>
<dbReference type="SUPFAM" id="SSF47090">
    <property type="entry name" value="PGBD-like"/>
    <property type="match status" value="1"/>
</dbReference>
<sequence>MKKTGLMAGCALWVIAGAANAQDAYFVQIEAHPALTVAEDRARAFAAGLPDVNGFSIGGGWYGIALGPYTEEEANQRRLELRRQGQIPSDSFVEEADQYAQRFWPIGAGAIQSPEPQEPQDSGAQAQNEPDPEPELRQAEETPAEARRAEQLLTRGEREDLQVALQWAGFYNGRIDAAFGRGTRGAMAGWQEANNYEATGVLTTAQRAELFRQYNAVLDGMGLRRVTDRRAGIEMELPTGVVAFDRAESPFVRYEPTGEVPEARVLLISEPGDRRTLYGLYEIMQTLEIVPTDGPRERQGDSFRLVGENSRIVSHTEAFLSDGAIKGFTLIWPAGDEERRTRILARMQETFSRLDGVVLDPATLSDEGQAIDLVAGLQVRQPKVTASGFFADSSGRVLTSDASVAECGRITLDELTEAEIVARAGGLALLEPQSPLAPRNVPIFRTDAPRLQSEIAVAGFSYGGVLGAPTVTFGTLADVRGLNGEEGVKRLSVSARPGDAGGPVFDGGGAVVGMLTPVSSTGQQLPENVSFATASERLVDFFREAGVSVETGRGEMSMAPEDLTQVARGITVLVECWE</sequence>
<dbReference type="AlphaFoldDB" id="A0A1I5ZAD9"/>
<dbReference type="InterPro" id="IPR036366">
    <property type="entry name" value="PGBDSf"/>
</dbReference>
<evidence type="ECO:0000256" key="1">
    <source>
        <dbReference type="SAM" id="MobiDB-lite"/>
    </source>
</evidence>
<dbReference type="Gene3D" id="2.40.10.120">
    <property type="match status" value="1"/>
</dbReference>
<accession>A0A1I5ZAD9</accession>
<evidence type="ECO:0000313" key="5">
    <source>
        <dbReference type="Proteomes" id="UP000243106"/>
    </source>
</evidence>
<evidence type="ECO:0000313" key="4">
    <source>
        <dbReference type="EMBL" id="SFQ53077.1"/>
    </source>
</evidence>
<proteinExistence type="predicted"/>
<dbReference type="Pfam" id="PF13365">
    <property type="entry name" value="Trypsin_2"/>
    <property type="match status" value="1"/>
</dbReference>
<evidence type="ECO:0000259" key="3">
    <source>
        <dbReference type="Pfam" id="PF01471"/>
    </source>
</evidence>
<dbReference type="InterPro" id="IPR002477">
    <property type="entry name" value="Peptidoglycan-bd-like"/>
</dbReference>
<dbReference type="STRING" id="93684.SAMN05421853_108150"/>
<feature type="compositionally biased region" description="Basic and acidic residues" evidence="1">
    <location>
        <begin position="134"/>
        <end position="147"/>
    </location>
</feature>